<proteinExistence type="inferred from homology"/>
<sequence>MAAKSGIKIKVKKKGEISIVEIDGAIKSGMEFDLADELESCMHEAKVPKIIVDMKKVPFINSAALGILLNIYKEIERRNGRFGLCAISSDVDHLLEITKLGSVFDIYKNQDDALDSIAD</sequence>
<accession>I4BAQ3</accession>
<dbReference type="InterPro" id="IPR002645">
    <property type="entry name" value="STAS_dom"/>
</dbReference>
<organism evidence="4 5">
    <name type="scientific">Turneriella parva (strain ATCC BAA-1111 / DSM 21527 / NCTC 11395 / H)</name>
    <name type="common">Leptospira parva</name>
    <dbReference type="NCBI Taxonomy" id="869212"/>
    <lineage>
        <taxon>Bacteria</taxon>
        <taxon>Pseudomonadati</taxon>
        <taxon>Spirochaetota</taxon>
        <taxon>Spirochaetia</taxon>
        <taxon>Leptospirales</taxon>
        <taxon>Leptospiraceae</taxon>
        <taxon>Turneriella</taxon>
    </lineage>
</organism>
<dbReference type="HOGENOM" id="CLU_115403_6_4_12"/>
<evidence type="ECO:0000313" key="5">
    <source>
        <dbReference type="Proteomes" id="UP000006048"/>
    </source>
</evidence>
<dbReference type="GO" id="GO:0043856">
    <property type="term" value="F:anti-sigma factor antagonist activity"/>
    <property type="evidence" value="ECO:0007669"/>
    <property type="project" value="InterPro"/>
</dbReference>
<evidence type="ECO:0000256" key="1">
    <source>
        <dbReference type="ARBA" id="ARBA00009013"/>
    </source>
</evidence>
<dbReference type="SUPFAM" id="SSF52091">
    <property type="entry name" value="SpoIIaa-like"/>
    <property type="match status" value="1"/>
</dbReference>
<dbReference type="EMBL" id="CP002959">
    <property type="protein sequence ID" value="AFM14360.1"/>
    <property type="molecule type" value="Genomic_DNA"/>
</dbReference>
<evidence type="ECO:0000259" key="3">
    <source>
        <dbReference type="PROSITE" id="PS50801"/>
    </source>
</evidence>
<dbReference type="KEGG" id="tpx:Turpa_3726"/>
<dbReference type="AlphaFoldDB" id="I4BAQ3"/>
<reference evidence="4 5" key="1">
    <citation type="submission" date="2012-06" db="EMBL/GenBank/DDBJ databases">
        <title>The complete chromosome of genome of Turneriella parva DSM 21527.</title>
        <authorList>
            <consortium name="US DOE Joint Genome Institute (JGI-PGF)"/>
            <person name="Lucas S."/>
            <person name="Han J."/>
            <person name="Lapidus A."/>
            <person name="Bruce D."/>
            <person name="Goodwin L."/>
            <person name="Pitluck S."/>
            <person name="Peters L."/>
            <person name="Kyrpides N."/>
            <person name="Mavromatis K."/>
            <person name="Ivanova N."/>
            <person name="Mikhailova N."/>
            <person name="Chertkov O."/>
            <person name="Detter J.C."/>
            <person name="Tapia R."/>
            <person name="Han C."/>
            <person name="Land M."/>
            <person name="Hauser L."/>
            <person name="Markowitz V."/>
            <person name="Cheng J.-F."/>
            <person name="Hugenholtz P."/>
            <person name="Woyke T."/>
            <person name="Wu D."/>
            <person name="Gronow S."/>
            <person name="Wellnitz S."/>
            <person name="Brambilla E."/>
            <person name="Klenk H.-P."/>
            <person name="Eisen J.A."/>
        </authorList>
    </citation>
    <scope>NUCLEOTIDE SEQUENCE [LARGE SCALE GENOMIC DNA]</scope>
    <source>
        <strain evidence="5">ATCC BAA-1111 / DSM 21527 / NCTC 11395 / H</strain>
    </source>
</reference>
<dbReference type="InterPro" id="IPR036513">
    <property type="entry name" value="STAS_dom_sf"/>
</dbReference>
<dbReference type="PANTHER" id="PTHR33495:SF2">
    <property type="entry name" value="ANTI-SIGMA FACTOR ANTAGONIST TM_1081-RELATED"/>
    <property type="match status" value="1"/>
</dbReference>
<dbReference type="CDD" id="cd07043">
    <property type="entry name" value="STAS_anti-anti-sigma_factors"/>
    <property type="match status" value="1"/>
</dbReference>
<dbReference type="Proteomes" id="UP000006048">
    <property type="component" value="Chromosome"/>
</dbReference>
<dbReference type="Pfam" id="PF01740">
    <property type="entry name" value="STAS"/>
    <property type="match status" value="1"/>
</dbReference>
<evidence type="ECO:0000313" key="4">
    <source>
        <dbReference type="EMBL" id="AFM14360.1"/>
    </source>
</evidence>
<dbReference type="NCBIfam" id="TIGR00377">
    <property type="entry name" value="ant_ant_sig"/>
    <property type="match status" value="1"/>
</dbReference>
<dbReference type="Gene3D" id="3.30.750.24">
    <property type="entry name" value="STAS domain"/>
    <property type="match status" value="1"/>
</dbReference>
<name>I4BAQ3_TURPD</name>
<gene>
    <name evidence="4" type="ordered locus">Turpa_3726</name>
</gene>
<protein>
    <recommendedName>
        <fullName evidence="2">Anti-sigma factor antagonist</fullName>
    </recommendedName>
</protein>
<dbReference type="PROSITE" id="PS50801">
    <property type="entry name" value="STAS"/>
    <property type="match status" value="1"/>
</dbReference>
<keyword evidence="5" id="KW-1185">Reference proteome</keyword>
<feature type="domain" description="STAS" evidence="3">
    <location>
        <begin position="7"/>
        <end position="117"/>
    </location>
</feature>
<dbReference type="InterPro" id="IPR003658">
    <property type="entry name" value="Anti-sigma_ant"/>
</dbReference>
<comment type="similarity">
    <text evidence="1 2">Belongs to the anti-sigma-factor antagonist family.</text>
</comment>
<dbReference type="STRING" id="869212.Turpa_3726"/>
<dbReference type="PANTHER" id="PTHR33495">
    <property type="entry name" value="ANTI-SIGMA FACTOR ANTAGONIST TM_1081-RELATED-RELATED"/>
    <property type="match status" value="1"/>
</dbReference>
<evidence type="ECO:0000256" key="2">
    <source>
        <dbReference type="RuleBase" id="RU003749"/>
    </source>
</evidence>
<dbReference type="RefSeq" id="WP_014804837.1">
    <property type="nucleotide sequence ID" value="NC_018020.1"/>
</dbReference>